<protein>
    <submittedName>
        <fullName evidence="1">Uncharacterized protein</fullName>
    </submittedName>
</protein>
<reference evidence="1" key="2">
    <citation type="journal article" date="2015" name="Data Brief">
        <title>Shoot transcriptome of the giant reed, Arundo donax.</title>
        <authorList>
            <person name="Barrero R.A."/>
            <person name="Guerrero F.D."/>
            <person name="Moolhuijzen P."/>
            <person name="Goolsby J.A."/>
            <person name="Tidwell J."/>
            <person name="Bellgard S.E."/>
            <person name="Bellgard M.I."/>
        </authorList>
    </citation>
    <scope>NUCLEOTIDE SEQUENCE</scope>
    <source>
        <tissue evidence="1">Shoot tissue taken approximately 20 cm above the soil surface</tissue>
    </source>
</reference>
<evidence type="ECO:0000313" key="1">
    <source>
        <dbReference type="EMBL" id="JAD27557.1"/>
    </source>
</evidence>
<dbReference type="EMBL" id="GBRH01270338">
    <property type="protein sequence ID" value="JAD27557.1"/>
    <property type="molecule type" value="Transcribed_RNA"/>
</dbReference>
<proteinExistence type="predicted"/>
<reference evidence="1" key="1">
    <citation type="submission" date="2014-09" db="EMBL/GenBank/DDBJ databases">
        <authorList>
            <person name="Magalhaes I.L.F."/>
            <person name="Oliveira U."/>
            <person name="Santos F.R."/>
            <person name="Vidigal T.H.D.A."/>
            <person name="Brescovit A.D."/>
            <person name="Santos A.J."/>
        </authorList>
    </citation>
    <scope>NUCLEOTIDE SEQUENCE</scope>
    <source>
        <tissue evidence="1">Shoot tissue taken approximately 20 cm above the soil surface</tissue>
    </source>
</reference>
<dbReference type="AlphaFoldDB" id="A0A0A8YY84"/>
<accession>A0A0A8YY84</accession>
<name>A0A0A8YY84_ARUDO</name>
<sequence length="24" mass="2864">MLIPCKPDWCLMWGAICWGPIWWG</sequence>
<organism evidence="1">
    <name type="scientific">Arundo donax</name>
    <name type="common">Giant reed</name>
    <name type="synonym">Donax arundinaceus</name>
    <dbReference type="NCBI Taxonomy" id="35708"/>
    <lineage>
        <taxon>Eukaryota</taxon>
        <taxon>Viridiplantae</taxon>
        <taxon>Streptophyta</taxon>
        <taxon>Embryophyta</taxon>
        <taxon>Tracheophyta</taxon>
        <taxon>Spermatophyta</taxon>
        <taxon>Magnoliopsida</taxon>
        <taxon>Liliopsida</taxon>
        <taxon>Poales</taxon>
        <taxon>Poaceae</taxon>
        <taxon>PACMAD clade</taxon>
        <taxon>Arundinoideae</taxon>
        <taxon>Arundineae</taxon>
        <taxon>Arundo</taxon>
    </lineage>
</organism>